<name>A0A8T1DDY8_9STRA</name>
<comment type="caution">
    <text evidence="3">The sequence shown here is derived from an EMBL/GenBank/DDBJ whole genome shotgun (WGS) entry which is preliminary data.</text>
</comment>
<dbReference type="Proteomes" id="UP000735874">
    <property type="component" value="Unassembled WGS sequence"/>
</dbReference>
<dbReference type="EMBL" id="RCMK01000008">
    <property type="protein sequence ID" value="KAG2954991.1"/>
    <property type="molecule type" value="Genomic_DNA"/>
</dbReference>
<dbReference type="EMBL" id="RCMV01000048">
    <property type="protein sequence ID" value="KAG3226825.1"/>
    <property type="molecule type" value="Genomic_DNA"/>
</dbReference>
<evidence type="ECO:0000313" key="7">
    <source>
        <dbReference type="Proteomes" id="UP000774804"/>
    </source>
</evidence>
<dbReference type="Proteomes" id="UP000697107">
    <property type="component" value="Unassembled WGS sequence"/>
</dbReference>
<feature type="compositionally biased region" description="Low complexity" evidence="1">
    <location>
        <begin position="19"/>
        <end position="33"/>
    </location>
</feature>
<evidence type="ECO:0000256" key="1">
    <source>
        <dbReference type="SAM" id="MobiDB-lite"/>
    </source>
</evidence>
<dbReference type="EMBL" id="RCML01000060">
    <property type="protein sequence ID" value="KAG2994457.1"/>
    <property type="molecule type" value="Genomic_DNA"/>
</dbReference>
<protein>
    <submittedName>
        <fullName evidence="3">Uncharacterized protein</fullName>
    </submittedName>
</protein>
<feature type="region of interest" description="Disordered" evidence="1">
    <location>
        <begin position="1"/>
        <end position="33"/>
    </location>
</feature>
<dbReference type="Proteomes" id="UP000736787">
    <property type="component" value="Unassembled WGS sequence"/>
</dbReference>
<evidence type="ECO:0000313" key="5">
    <source>
        <dbReference type="EMBL" id="KAG2994457.1"/>
    </source>
</evidence>
<evidence type="ECO:0000313" key="3">
    <source>
        <dbReference type="EMBL" id="KAG2938033.1"/>
    </source>
</evidence>
<sequence>MTRTRQNAARSSGRRTQRPRLSALASRRTARSSRPALVTERRWHVWLITDRAHGHVTRNSLYLVHYIVGPGALEQSYQPRWLLLDDGFEEYIQLVDDFKLAGNGRTFSEYCLSREDPFALAMGASLKVVAASSLWS</sequence>
<evidence type="ECO:0000313" key="4">
    <source>
        <dbReference type="EMBL" id="KAG2954991.1"/>
    </source>
</evidence>
<dbReference type="Proteomes" id="UP000760860">
    <property type="component" value="Unassembled WGS sequence"/>
</dbReference>
<reference evidence="3" key="1">
    <citation type="submission" date="2018-10" db="EMBL/GenBank/DDBJ databases">
        <title>Effector identification in a new, highly contiguous assembly of the strawberry crown rot pathogen Phytophthora cactorum.</title>
        <authorList>
            <person name="Armitage A.D."/>
            <person name="Nellist C.F."/>
            <person name="Bates H."/>
            <person name="Vickerstaff R.J."/>
            <person name="Harrison R.J."/>
        </authorList>
    </citation>
    <scope>NUCLEOTIDE SEQUENCE</scope>
    <source>
        <strain evidence="2">15-7</strain>
        <strain evidence="3">4032</strain>
        <strain evidence="4">4040</strain>
        <strain evidence="5">P415</strain>
        <strain evidence="6">P421</strain>
    </source>
</reference>
<dbReference type="Proteomes" id="UP000774804">
    <property type="component" value="Unassembled WGS sequence"/>
</dbReference>
<evidence type="ECO:0000313" key="2">
    <source>
        <dbReference type="EMBL" id="KAG2865000.1"/>
    </source>
</evidence>
<dbReference type="EMBL" id="RCMI01000069">
    <property type="protein sequence ID" value="KAG2938033.1"/>
    <property type="molecule type" value="Genomic_DNA"/>
</dbReference>
<accession>A0A8T1DDY8</accession>
<feature type="compositionally biased region" description="Polar residues" evidence="1">
    <location>
        <begin position="1"/>
        <end position="10"/>
    </location>
</feature>
<proteinExistence type="predicted"/>
<dbReference type="EMBL" id="RCMG01000067">
    <property type="protein sequence ID" value="KAG2865000.1"/>
    <property type="molecule type" value="Genomic_DNA"/>
</dbReference>
<organism evidence="3 7">
    <name type="scientific">Phytophthora cactorum</name>
    <dbReference type="NCBI Taxonomy" id="29920"/>
    <lineage>
        <taxon>Eukaryota</taxon>
        <taxon>Sar</taxon>
        <taxon>Stramenopiles</taxon>
        <taxon>Oomycota</taxon>
        <taxon>Peronosporomycetes</taxon>
        <taxon>Peronosporales</taxon>
        <taxon>Peronosporaceae</taxon>
        <taxon>Phytophthora</taxon>
    </lineage>
</organism>
<dbReference type="AlphaFoldDB" id="A0A8T1DDY8"/>
<gene>
    <name evidence="2" type="ORF">PC113_g4096</name>
    <name evidence="3" type="ORF">PC115_g3916</name>
    <name evidence="4" type="ORF">PC117_g783</name>
    <name evidence="5" type="ORF">PC118_g3531</name>
    <name evidence="6" type="ORF">PC129_g2571</name>
</gene>
<evidence type="ECO:0000313" key="6">
    <source>
        <dbReference type="EMBL" id="KAG3226825.1"/>
    </source>
</evidence>